<evidence type="ECO:0000256" key="1">
    <source>
        <dbReference type="SAM" id="MobiDB-lite"/>
    </source>
</evidence>
<evidence type="ECO:0000313" key="4">
    <source>
        <dbReference type="Proteomes" id="UP000321046"/>
    </source>
</evidence>
<feature type="compositionally biased region" description="Polar residues" evidence="1">
    <location>
        <begin position="1"/>
        <end position="10"/>
    </location>
</feature>
<gene>
    <name evidence="3" type="ORF">FRC96_08175</name>
</gene>
<dbReference type="Proteomes" id="UP000321046">
    <property type="component" value="Unassembled WGS sequence"/>
</dbReference>
<evidence type="ECO:0000313" key="3">
    <source>
        <dbReference type="EMBL" id="TXD37926.1"/>
    </source>
</evidence>
<reference evidence="3 4" key="1">
    <citation type="submission" date="2019-08" db="EMBL/GenBank/DDBJ databases">
        <title>Bradymonadales sp. TMQ2.</title>
        <authorList>
            <person name="Liang Q."/>
        </authorList>
    </citation>
    <scope>NUCLEOTIDE SEQUENCE [LARGE SCALE GENOMIC DNA]</scope>
    <source>
        <strain evidence="3 4">TMQ2</strain>
    </source>
</reference>
<evidence type="ECO:0000259" key="2">
    <source>
        <dbReference type="Pfam" id="PF12680"/>
    </source>
</evidence>
<dbReference type="InterPro" id="IPR037401">
    <property type="entry name" value="SnoaL-like"/>
</dbReference>
<feature type="domain" description="SnoaL-like" evidence="2">
    <location>
        <begin position="115"/>
        <end position="197"/>
    </location>
</feature>
<organism evidence="3 4">
    <name type="scientific">Lujinxingia vulgaris</name>
    <dbReference type="NCBI Taxonomy" id="2600176"/>
    <lineage>
        <taxon>Bacteria</taxon>
        <taxon>Deltaproteobacteria</taxon>
        <taxon>Bradymonadales</taxon>
        <taxon>Lujinxingiaceae</taxon>
        <taxon>Lujinxingia</taxon>
    </lineage>
</organism>
<accession>A0A5C6XKU1</accession>
<proteinExistence type="predicted"/>
<comment type="caution">
    <text evidence="3">The sequence shown here is derived from an EMBL/GenBank/DDBJ whole genome shotgun (WGS) entry which is preliminary data.</text>
</comment>
<name>A0A5C6XKU1_9DELT</name>
<sequence length="212" mass="23942">MTLGQNQVPSNHHDWPTCASNETTKPRGVRLRIPGTPYRPRDGHPPATTPPSGDRLVVTTRRRPSIYSAFGSAALIETPPTRSPPMDHHALARRSAREVLKDHLDLAKSWDFETDLERNFDPDIVLMTTYGIFRGVEGLRQKVRLLQEQLPGGVWTYHNIMVERHLGFLEWSGVGENGARVEDGADSYLIEEGKIRAMTIHYTVLMDRPPET</sequence>
<dbReference type="EMBL" id="VOSL01000039">
    <property type="protein sequence ID" value="TXD37926.1"/>
    <property type="molecule type" value="Genomic_DNA"/>
</dbReference>
<feature type="region of interest" description="Disordered" evidence="1">
    <location>
        <begin position="1"/>
        <end position="56"/>
    </location>
</feature>
<dbReference type="AlphaFoldDB" id="A0A5C6XKU1"/>
<dbReference type="InterPro" id="IPR032710">
    <property type="entry name" value="NTF2-like_dom_sf"/>
</dbReference>
<dbReference type="Pfam" id="PF12680">
    <property type="entry name" value="SnoaL_2"/>
    <property type="match status" value="1"/>
</dbReference>
<dbReference type="OrthoDB" id="8452656at2"/>
<dbReference type="Gene3D" id="3.10.450.50">
    <property type="match status" value="1"/>
</dbReference>
<protein>
    <submittedName>
        <fullName evidence="3">Nuclear transport factor 2 family protein</fullName>
    </submittedName>
</protein>
<dbReference type="SUPFAM" id="SSF54427">
    <property type="entry name" value="NTF2-like"/>
    <property type="match status" value="1"/>
</dbReference>